<evidence type="ECO:0000313" key="2">
    <source>
        <dbReference type="EMBL" id="CUH67611.1"/>
    </source>
</evidence>
<organism evidence="3 5">
    <name type="scientific">Thalassovita autumnalis</name>
    <dbReference type="NCBI Taxonomy" id="2072972"/>
    <lineage>
        <taxon>Bacteria</taxon>
        <taxon>Pseudomonadati</taxon>
        <taxon>Pseudomonadota</taxon>
        <taxon>Alphaproteobacteria</taxon>
        <taxon>Rhodobacterales</taxon>
        <taxon>Roseobacteraceae</taxon>
        <taxon>Thalassovita</taxon>
    </lineage>
</organism>
<keyword evidence="4" id="KW-1185">Reference proteome</keyword>
<dbReference type="AlphaFoldDB" id="A0A0P1G421"/>
<dbReference type="Proteomes" id="UP000051086">
    <property type="component" value="Unassembled WGS sequence"/>
</dbReference>
<dbReference type="EMBL" id="CYSC01000043">
    <property type="protein sequence ID" value="CUH73965.1"/>
    <property type="molecule type" value="Genomic_DNA"/>
</dbReference>
<feature type="transmembrane region" description="Helical" evidence="1">
    <location>
        <begin position="38"/>
        <end position="56"/>
    </location>
</feature>
<keyword evidence="1" id="KW-0812">Transmembrane</keyword>
<keyword evidence="1" id="KW-0472">Membrane</keyword>
<sequence>MSFMRPEAAEGLRRWREVLIAVLMTALGLHWLLTSFGIFKALGALITILGVVWVVLSVRRARFDRGGGGAGVVTVDEGRVAYFGPETGGTLAIAGLVSIRMVVNDDGSKNWYLLAQDTTPLDIPVNAEGADALFDVFSNLPGLDMKVVQAALDQPLAEDVLLWHVEMRKLH</sequence>
<protein>
    <submittedName>
        <fullName evidence="3">Uncharacterized protein</fullName>
    </submittedName>
</protein>
<reference evidence="2 4" key="1">
    <citation type="submission" date="2015-09" db="EMBL/GenBank/DDBJ databases">
        <authorList>
            <person name="Rodrigo-Torres L."/>
            <person name="Arahal D.R."/>
        </authorList>
    </citation>
    <scope>NUCLEOTIDE SEQUENCE [LARGE SCALE GENOMIC DNA]</scope>
    <source>
        <strain evidence="2 4">CECT 5118</strain>
    </source>
</reference>
<proteinExistence type="predicted"/>
<accession>A0A0P1G421</accession>
<dbReference type="EMBL" id="CYSB01000029">
    <property type="protein sequence ID" value="CUH67611.1"/>
    <property type="molecule type" value="Genomic_DNA"/>
</dbReference>
<evidence type="ECO:0000256" key="1">
    <source>
        <dbReference type="SAM" id="Phobius"/>
    </source>
</evidence>
<dbReference type="RefSeq" id="WP_058245091.1">
    <property type="nucleotide sequence ID" value="NZ_CYSB01000029.1"/>
</dbReference>
<evidence type="ECO:0000313" key="5">
    <source>
        <dbReference type="Proteomes" id="UP000051887"/>
    </source>
</evidence>
<reference evidence="3 5" key="2">
    <citation type="submission" date="2015-09" db="EMBL/GenBank/DDBJ databases">
        <authorList>
            <consortium name="Swine Surveillance"/>
        </authorList>
    </citation>
    <scope>NUCLEOTIDE SEQUENCE [LARGE SCALE GENOMIC DNA]</scope>
    <source>
        <strain evidence="3 5">5120</strain>
    </source>
</reference>
<keyword evidence="1" id="KW-1133">Transmembrane helix</keyword>
<evidence type="ECO:0000313" key="4">
    <source>
        <dbReference type="Proteomes" id="UP000051086"/>
    </source>
</evidence>
<dbReference type="Proteomes" id="UP000051887">
    <property type="component" value="Unassembled WGS sequence"/>
</dbReference>
<evidence type="ECO:0000313" key="3">
    <source>
        <dbReference type="EMBL" id="CUH73965.1"/>
    </source>
</evidence>
<name>A0A0P1G421_9RHOB</name>
<gene>
    <name evidence="2" type="ORF">TL5118_02267</name>
    <name evidence="3" type="ORF">TL5120_03782</name>
</gene>
<dbReference type="OrthoDB" id="7851333at2"/>